<dbReference type="InterPro" id="IPR046346">
    <property type="entry name" value="Aminoacid_DH-like_N_sf"/>
</dbReference>
<comment type="caution">
    <text evidence="6">The sequence shown here is derived from an EMBL/GenBank/DDBJ whole genome shotgun (WGS) entry which is preliminary data.</text>
</comment>
<dbReference type="InterPro" id="IPR022893">
    <property type="entry name" value="Shikimate_DH_fam"/>
</dbReference>
<dbReference type="GO" id="GO:0009073">
    <property type="term" value="P:aromatic amino acid family biosynthetic process"/>
    <property type="evidence" value="ECO:0007669"/>
    <property type="project" value="UniProtKB-KW"/>
</dbReference>
<sequence length="298" mass="31674">MNPFLCPDELEKACRDAAAPIRLGVIGNPIAHSRSPQMQQAALDADGRALRYVRLLCGTGEGDFAALLRLLADLRFIGANVTVPFKKQAYEACASTDALAALCGAVNTLRRREDGSWEGSNTDGPGFSRAIQEETARPLASLRVLILGACGGAGSALACQCALEGCPALTLVNRPRPELGMAAERLAPLTRGVVRCTCFGDPALADRVAEAELIVNATSLGLREGDALPLDPSLLRPGQYVCDIVPHDTPLRRAAEARGCLTANGLGMLLWQGALSYEHWFGRLPDTDLMRRALADAE</sequence>
<dbReference type="GO" id="GO:0005829">
    <property type="term" value="C:cytosol"/>
    <property type="evidence" value="ECO:0007669"/>
    <property type="project" value="TreeGrafter"/>
</dbReference>
<evidence type="ECO:0000256" key="1">
    <source>
        <dbReference type="ARBA" id="ARBA00004871"/>
    </source>
</evidence>
<evidence type="ECO:0000313" key="7">
    <source>
        <dbReference type="Proteomes" id="UP000823964"/>
    </source>
</evidence>
<comment type="pathway">
    <text evidence="1">Metabolic intermediate biosynthesis; chorismate biosynthesis; chorismate from D-erythrose 4-phosphate and phosphoenolpyruvate: step 4/7.</text>
</comment>
<evidence type="ECO:0000313" key="6">
    <source>
        <dbReference type="EMBL" id="HIX19783.1"/>
    </source>
</evidence>
<keyword evidence="3" id="KW-0057">Aromatic amino acid biosynthesis</keyword>
<feature type="domain" description="SDH C-terminal" evidence="5">
    <location>
        <begin position="265"/>
        <end position="294"/>
    </location>
</feature>
<dbReference type="InterPro" id="IPR036291">
    <property type="entry name" value="NAD(P)-bd_dom_sf"/>
</dbReference>
<dbReference type="PANTHER" id="PTHR21089:SF1">
    <property type="entry name" value="BIFUNCTIONAL 3-DEHYDROQUINATE DEHYDRATASE_SHIKIMATE DEHYDROGENASE, CHLOROPLASTIC"/>
    <property type="match status" value="1"/>
</dbReference>
<dbReference type="GO" id="GO:0019632">
    <property type="term" value="P:shikimate metabolic process"/>
    <property type="evidence" value="ECO:0007669"/>
    <property type="project" value="TreeGrafter"/>
</dbReference>
<evidence type="ECO:0000256" key="2">
    <source>
        <dbReference type="ARBA" id="ARBA00023002"/>
    </source>
</evidence>
<reference evidence="6" key="1">
    <citation type="journal article" date="2021" name="PeerJ">
        <title>Extensive microbial diversity within the chicken gut microbiome revealed by metagenomics and culture.</title>
        <authorList>
            <person name="Gilroy R."/>
            <person name="Ravi A."/>
            <person name="Getino M."/>
            <person name="Pursley I."/>
            <person name="Horton D.L."/>
            <person name="Alikhan N.F."/>
            <person name="Baker D."/>
            <person name="Gharbi K."/>
            <person name="Hall N."/>
            <person name="Watson M."/>
            <person name="Adriaenssens E.M."/>
            <person name="Foster-Nyarko E."/>
            <person name="Jarju S."/>
            <person name="Secka A."/>
            <person name="Antonio M."/>
            <person name="Oren A."/>
            <person name="Chaudhuri R.R."/>
            <person name="La Ragione R."/>
            <person name="Hildebrand F."/>
            <person name="Pallen M.J."/>
        </authorList>
    </citation>
    <scope>NUCLEOTIDE SEQUENCE</scope>
    <source>
        <strain evidence="6">14975</strain>
    </source>
</reference>
<protein>
    <submittedName>
        <fullName evidence="6">Shikimate dehydrogenase</fullName>
    </submittedName>
</protein>
<evidence type="ECO:0000259" key="4">
    <source>
        <dbReference type="Pfam" id="PF08501"/>
    </source>
</evidence>
<dbReference type="Pfam" id="PF18317">
    <property type="entry name" value="SDH_C"/>
    <property type="match status" value="1"/>
</dbReference>
<name>A0A9D1VB14_9BACT</name>
<accession>A0A9D1VB14</accession>
<dbReference type="CDD" id="cd01065">
    <property type="entry name" value="NAD_bind_Shikimate_DH"/>
    <property type="match status" value="1"/>
</dbReference>
<dbReference type="GO" id="GO:0009423">
    <property type="term" value="P:chorismate biosynthetic process"/>
    <property type="evidence" value="ECO:0007669"/>
    <property type="project" value="TreeGrafter"/>
</dbReference>
<reference evidence="6" key="2">
    <citation type="submission" date="2021-04" db="EMBL/GenBank/DDBJ databases">
        <authorList>
            <person name="Gilroy R."/>
        </authorList>
    </citation>
    <scope>NUCLEOTIDE SEQUENCE</scope>
    <source>
        <strain evidence="6">14975</strain>
    </source>
</reference>
<dbReference type="Gene3D" id="3.40.50.10860">
    <property type="entry name" value="Leucine Dehydrogenase, chain A, domain 1"/>
    <property type="match status" value="1"/>
</dbReference>
<evidence type="ECO:0000256" key="3">
    <source>
        <dbReference type="ARBA" id="ARBA00023141"/>
    </source>
</evidence>
<feature type="domain" description="Shikimate dehydrogenase substrate binding N-terminal" evidence="4">
    <location>
        <begin position="25"/>
        <end position="109"/>
    </location>
</feature>
<dbReference type="SUPFAM" id="SSF51735">
    <property type="entry name" value="NAD(P)-binding Rossmann-fold domains"/>
    <property type="match status" value="1"/>
</dbReference>
<evidence type="ECO:0000259" key="5">
    <source>
        <dbReference type="Pfam" id="PF18317"/>
    </source>
</evidence>
<gene>
    <name evidence="6" type="ORF">H9862_04175</name>
</gene>
<keyword evidence="2" id="KW-0560">Oxidoreductase</keyword>
<dbReference type="InterPro" id="IPR041121">
    <property type="entry name" value="SDH_C"/>
</dbReference>
<dbReference type="AlphaFoldDB" id="A0A9D1VB14"/>
<dbReference type="Proteomes" id="UP000823964">
    <property type="component" value="Unassembled WGS sequence"/>
</dbReference>
<proteinExistence type="predicted"/>
<organism evidence="6 7">
    <name type="scientific">Candidatus Akkermansia intestinigallinarum</name>
    <dbReference type="NCBI Taxonomy" id="2838431"/>
    <lineage>
        <taxon>Bacteria</taxon>
        <taxon>Pseudomonadati</taxon>
        <taxon>Verrucomicrobiota</taxon>
        <taxon>Verrucomicrobiia</taxon>
        <taxon>Verrucomicrobiales</taxon>
        <taxon>Akkermansiaceae</taxon>
        <taxon>Akkermansia</taxon>
    </lineage>
</organism>
<dbReference type="GO" id="GO:0004764">
    <property type="term" value="F:shikimate 3-dehydrogenase (NADP+) activity"/>
    <property type="evidence" value="ECO:0007669"/>
    <property type="project" value="InterPro"/>
</dbReference>
<dbReference type="GO" id="GO:0050661">
    <property type="term" value="F:NADP binding"/>
    <property type="evidence" value="ECO:0007669"/>
    <property type="project" value="TreeGrafter"/>
</dbReference>
<dbReference type="PANTHER" id="PTHR21089">
    <property type="entry name" value="SHIKIMATE DEHYDROGENASE"/>
    <property type="match status" value="1"/>
</dbReference>
<dbReference type="Gene3D" id="3.40.50.720">
    <property type="entry name" value="NAD(P)-binding Rossmann-like Domain"/>
    <property type="match status" value="1"/>
</dbReference>
<dbReference type="InterPro" id="IPR013708">
    <property type="entry name" value="Shikimate_DH-bd_N"/>
</dbReference>
<dbReference type="SUPFAM" id="SSF53223">
    <property type="entry name" value="Aminoacid dehydrogenase-like, N-terminal domain"/>
    <property type="match status" value="1"/>
</dbReference>
<dbReference type="EMBL" id="DXFQ01000069">
    <property type="protein sequence ID" value="HIX19783.1"/>
    <property type="molecule type" value="Genomic_DNA"/>
</dbReference>
<keyword evidence="3" id="KW-0028">Amino-acid biosynthesis</keyword>
<dbReference type="Pfam" id="PF08501">
    <property type="entry name" value="Shikimate_dh_N"/>
    <property type="match status" value="1"/>
</dbReference>